<proteinExistence type="predicted"/>
<protein>
    <submittedName>
        <fullName evidence="2">Unannotated protein</fullName>
    </submittedName>
</protein>
<gene>
    <name evidence="2" type="ORF">UFOPK3522_01487</name>
</gene>
<dbReference type="GO" id="GO:0030170">
    <property type="term" value="F:pyridoxal phosphate binding"/>
    <property type="evidence" value="ECO:0007669"/>
    <property type="project" value="InterPro"/>
</dbReference>
<evidence type="ECO:0000256" key="1">
    <source>
        <dbReference type="ARBA" id="ARBA00022898"/>
    </source>
</evidence>
<dbReference type="InterPro" id="IPR029066">
    <property type="entry name" value="PLP-binding_barrel"/>
</dbReference>
<dbReference type="AlphaFoldDB" id="A0A6J6A024"/>
<organism evidence="2">
    <name type="scientific">freshwater metagenome</name>
    <dbReference type="NCBI Taxonomy" id="449393"/>
    <lineage>
        <taxon>unclassified sequences</taxon>
        <taxon>metagenomes</taxon>
        <taxon>ecological metagenomes</taxon>
    </lineage>
</organism>
<dbReference type="Gene3D" id="3.20.20.10">
    <property type="entry name" value="Alanine racemase"/>
    <property type="match status" value="1"/>
</dbReference>
<dbReference type="PIRSF" id="PIRSF004848">
    <property type="entry name" value="YBL036c_PLPDEIII"/>
    <property type="match status" value="1"/>
</dbReference>
<keyword evidence="1" id="KW-0663">Pyridoxal phosphate</keyword>
<dbReference type="PANTHER" id="PTHR10146">
    <property type="entry name" value="PROLINE SYNTHETASE CO-TRANSCRIBED BACTERIAL HOMOLOG PROTEIN"/>
    <property type="match status" value="1"/>
</dbReference>
<reference evidence="2" key="1">
    <citation type="submission" date="2020-05" db="EMBL/GenBank/DDBJ databases">
        <authorList>
            <person name="Chiriac C."/>
            <person name="Salcher M."/>
            <person name="Ghai R."/>
            <person name="Kavagutti S V."/>
        </authorList>
    </citation>
    <scope>NUCLEOTIDE SEQUENCE</scope>
</reference>
<dbReference type="CDD" id="cd00635">
    <property type="entry name" value="PLPDE_III_YBL036c_like"/>
    <property type="match status" value="1"/>
</dbReference>
<accession>A0A6J6A024</accession>
<name>A0A6J6A024_9ZZZZ</name>
<sequence>MAELIRGLRAETITAAQSAVELDIAAACERVGRARAEVELLLAAKYVPVEESGMLLEAGITLIGENRAQDLVARAEAYPGRFTFDFIGTLQSRKVKLIVPHVRLIHSVATDSVLQQLERHHNEQTKVLVEVNVAGEEGKGGVAPSELDQFIDRCPVPVVGLMTMPPLAADPERSRSYFSALREMASERGLEQLSMGTTQDFGIAIEEGATIVRIGNRLLA</sequence>
<dbReference type="PANTHER" id="PTHR10146:SF14">
    <property type="entry name" value="PYRIDOXAL PHOSPHATE HOMEOSTASIS PROTEIN"/>
    <property type="match status" value="1"/>
</dbReference>
<dbReference type="InterPro" id="IPR011078">
    <property type="entry name" value="PyrdxlP_homeostasis"/>
</dbReference>
<dbReference type="SUPFAM" id="SSF51419">
    <property type="entry name" value="PLP-binding barrel"/>
    <property type="match status" value="1"/>
</dbReference>
<evidence type="ECO:0000313" key="2">
    <source>
        <dbReference type="EMBL" id="CAB4346826.1"/>
    </source>
</evidence>
<dbReference type="EMBL" id="CAESAO010000171">
    <property type="protein sequence ID" value="CAB4346826.1"/>
    <property type="molecule type" value="Genomic_DNA"/>
</dbReference>